<protein>
    <submittedName>
        <fullName evidence="2">Uncharacterized protein</fullName>
    </submittedName>
</protein>
<organism evidence="2 3">
    <name type="scientific">Ricinus communis</name>
    <name type="common">Castor bean</name>
    <dbReference type="NCBI Taxonomy" id="3988"/>
    <lineage>
        <taxon>Eukaryota</taxon>
        <taxon>Viridiplantae</taxon>
        <taxon>Streptophyta</taxon>
        <taxon>Embryophyta</taxon>
        <taxon>Tracheophyta</taxon>
        <taxon>Spermatophyta</taxon>
        <taxon>Magnoliopsida</taxon>
        <taxon>eudicotyledons</taxon>
        <taxon>Gunneridae</taxon>
        <taxon>Pentapetalae</taxon>
        <taxon>rosids</taxon>
        <taxon>fabids</taxon>
        <taxon>Malpighiales</taxon>
        <taxon>Euphorbiaceae</taxon>
        <taxon>Acalyphoideae</taxon>
        <taxon>Acalypheae</taxon>
        <taxon>Ricinus</taxon>
    </lineage>
</organism>
<name>B9SRM9_RICCO</name>
<evidence type="ECO:0000313" key="3">
    <source>
        <dbReference type="Proteomes" id="UP000008311"/>
    </source>
</evidence>
<proteinExistence type="predicted"/>
<gene>
    <name evidence="2" type="ORF">RCOM_0841230</name>
</gene>
<dbReference type="Proteomes" id="UP000008311">
    <property type="component" value="Unassembled WGS sequence"/>
</dbReference>
<dbReference type="AlphaFoldDB" id="B9SRM9"/>
<feature type="region of interest" description="Disordered" evidence="1">
    <location>
        <begin position="1"/>
        <end position="41"/>
    </location>
</feature>
<dbReference type="EMBL" id="EQ974100">
    <property type="protein sequence ID" value="EEF33751.1"/>
    <property type="molecule type" value="Genomic_DNA"/>
</dbReference>
<evidence type="ECO:0000313" key="2">
    <source>
        <dbReference type="EMBL" id="EEF33751.1"/>
    </source>
</evidence>
<sequence length="107" mass="12598">MSDDRGTSSPNSMKKVKEVGTSRKPEANDMDELSISPSSDYRRNSKITPCKYTAISKKYVTGYKFHGILHNKTYTSFCKRKGHNYQVNKYHLEQEEEWVQEFYWLFA</sequence>
<accession>B9SRM9</accession>
<evidence type="ECO:0000256" key="1">
    <source>
        <dbReference type="SAM" id="MobiDB-lite"/>
    </source>
</evidence>
<dbReference type="InParanoid" id="B9SRM9"/>
<reference evidence="3" key="1">
    <citation type="journal article" date="2010" name="Nat. Biotechnol.">
        <title>Draft genome sequence of the oilseed species Ricinus communis.</title>
        <authorList>
            <person name="Chan A.P."/>
            <person name="Crabtree J."/>
            <person name="Zhao Q."/>
            <person name="Lorenzi H."/>
            <person name="Orvis J."/>
            <person name="Puiu D."/>
            <person name="Melake-Berhan A."/>
            <person name="Jones K.M."/>
            <person name="Redman J."/>
            <person name="Chen G."/>
            <person name="Cahoon E.B."/>
            <person name="Gedil M."/>
            <person name="Stanke M."/>
            <person name="Haas B.J."/>
            <person name="Wortman J.R."/>
            <person name="Fraser-Liggett C.M."/>
            <person name="Ravel J."/>
            <person name="Rabinowicz P.D."/>
        </authorList>
    </citation>
    <scope>NUCLEOTIDE SEQUENCE [LARGE SCALE GENOMIC DNA]</scope>
    <source>
        <strain evidence="3">cv. Hale</strain>
    </source>
</reference>
<feature type="compositionally biased region" description="Basic and acidic residues" evidence="1">
    <location>
        <begin position="15"/>
        <end position="27"/>
    </location>
</feature>
<keyword evidence="3" id="KW-1185">Reference proteome</keyword>